<dbReference type="KEGG" id="pka:PQ456_09075"/>
<evidence type="ECO:0000313" key="5">
    <source>
        <dbReference type="Proteomes" id="UP001220509"/>
    </source>
</evidence>
<sequence length="354" mass="37926">MSDLGRQLRDARLAKGLSLDDVQEMTKIRKRYLEAIEAGDFKVLPGSFYVRAFIKTYAEAVGLSADELLQEHQDDVPETETEAVMEPVVQQRRAARRTSSSGGRSGKWLSTTLMWIFPLLIVVLVYIFVVRNDNGAPEVASNNKGQQQQETTTKPTTTTTPPATTTPESTTTTPESTTTTPPTGAGTEQEQSTPDATGTDEEATDSTTPPTDTASQPVVTQAGKEGRNTIFNVNYTGTTPLKVSIKATGQSWLEVYKSADSSGERLFFNNTESGQDLSYDLGDTGLYIKSGNSPATDITINGQPITDGKATSRIVLKLVKEAATDSSTDSTSTSTDSSTDGTTDESTSTETSGN</sequence>
<keyword evidence="5" id="KW-1185">Reference proteome</keyword>
<feature type="compositionally biased region" description="Polar residues" evidence="1">
    <location>
        <begin position="140"/>
        <end position="150"/>
    </location>
</feature>
<feature type="region of interest" description="Disordered" evidence="1">
    <location>
        <begin position="322"/>
        <end position="354"/>
    </location>
</feature>
<evidence type="ECO:0000259" key="3">
    <source>
        <dbReference type="SMART" id="SM00530"/>
    </source>
</evidence>
<dbReference type="PANTHER" id="PTHR34475">
    <property type="match status" value="1"/>
</dbReference>
<feature type="compositionally biased region" description="Low complexity" evidence="1">
    <location>
        <begin position="324"/>
        <end position="354"/>
    </location>
</feature>
<evidence type="ECO:0000256" key="2">
    <source>
        <dbReference type="SAM" id="Phobius"/>
    </source>
</evidence>
<reference evidence="4 5" key="1">
    <citation type="submission" date="2023-02" db="EMBL/GenBank/DDBJ databases">
        <title>Genome sequence of Paenibacillus kyungheensis KACC 18744.</title>
        <authorList>
            <person name="Kim S."/>
            <person name="Heo J."/>
            <person name="Kwon S.-W."/>
        </authorList>
    </citation>
    <scope>NUCLEOTIDE SEQUENCE [LARGE SCALE GENOMIC DNA]</scope>
    <source>
        <strain evidence="4 5">KACC 18744</strain>
    </source>
</reference>
<dbReference type="EMBL" id="CP117416">
    <property type="protein sequence ID" value="WCT57644.1"/>
    <property type="molecule type" value="Genomic_DNA"/>
</dbReference>
<dbReference type="RefSeq" id="WP_273615819.1">
    <property type="nucleotide sequence ID" value="NZ_CP117416.1"/>
</dbReference>
<feature type="compositionally biased region" description="Low complexity" evidence="1">
    <location>
        <begin position="151"/>
        <end position="187"/>
    </location>
</feature>
<dbReference type="InterPro" id="IPR010982">
    <property type="entry name" value="Lambda_DNA-bd_dom_sf"/>
</dbReference>
<proteinExistence type="predicted"/>
<dbReference type="PANTHER" id="PTHR34475:SF1">
    <property type="entry name" value="CYTOSKELETON PROTEIN RODZ"/>
    <property type="match status" value="1"/>
</dbReference>
<feature type="domain" description="HTH cro/C1-type" evidence="3">
    <location>
        <begin position="7"/>
        <end position="68"/>
    </location>
</feature>
<organism evidence="4 5">
    <name type="scientific">Paenibacillus kyungheensis</name>
    <dbReference type="NCBI Taxonomy" id="1452732"/>
    <lineage>
        <taxon>Bacteria</taxon>
        <taxon>Bacillati</taxon>
        <taxon>Bacillota</taxon>
        <taxon>Bacilli</taxon>
        <taxon>Bacillales</taxon>
        <taxon>Paenibacillaceae</taxon>
        <taxon>Paenibacillus</taxon>
    </lineage>
</organism>
<dbReference type="InterPro" id="IPR050400">
    <property type="entry name" value="Bact_Cytoskel_RodZ"/>
</dbReference>
<evidence type="ECO:0000256" key="1">
    <source>
        <dbReference type="SAM" id="MobiDB-lite"/>
    </source>
</evidence>
<dbReference type="SMART" id="SM00530">
    <property type="entry name" value="HTH_XRE"/>
    <property type="match status" value="1"/>
</dbReference>
<feature type="transmembrane region" description="Helical" evidence="2">
    <location>
        <begin position="108"/>
        <end position="129"/>
    </location>
</feature>
<name>A0AAX3M838_9BACL</name>
<keyword evidence="2" id="KW-1133">Transmembrane helix</keyword>
<dbReference type="Proteomes" id="UP001220509">
    <property type="component" value="Chromosome"/>
</dbReference>
<feature type="region of interest" description="Disordered" evidence="1">
    <location>
        <begin position="137"/>
        <end position="225"/>
    </location>
</feature>
<dbReference type="InterPro" id="IPR025194">
    <property type="entry name" value="RodZ-like_C"/>
</dbReference>
<dbReference type="InterPro" id="IPR001387">
    <property type="entry name" value="Cro/C1-type_HTH"/>
</dbReference>
<dbReference type="SUPFAM" id="SSF47413">
    <property type="entry name" value="lambda repressor-like DNA-binding domains"/>
    <property type="match status" value="1"/>
</dbReference>
<feature type="compositionally biased region" description="Low complexity" evidence="1">
    <location>
        <begin position="205"/>
        <end position="215"/>
    </location>
</feature>
<dbReference type="Gene3D" id="1.10.260.40">
    <property type="entry name" value="lambda repressor-like DNA-binding domains"/>
    <property type="match status" value="1"/>
</dbReference>
<dbReference type="GO" id="GO:0003677">
    <property type="term" value="F:DNA binding"/>
    <property type="evidence" value="ECO:0007669"/>
    <property type="project" value="InterPro"/>
</dbReference>
<evidence type="ECO:0000313" key="4">
    <source>
        <dbReference type="EMBL" id="WCT57644.1"/>
    </source>
</evidence>
<dbReference type="Pfam" id="PF13464">
    <property type="entry name" value="RodZ_C"/>
    <property type="match status" value="1"/>
</dbReference>
<dbReference type="CDD" id="cd00093">
    <property type="entry name" value="HTH_XRE"/>
    <property type="match status" value="1"/>
</dbReference>
<keyword evidence="2" id="KW-0812">Transmembrane</keyword>
<dbReference type="AlphaFoldDB" id="A0AAX3M838"/>
<keyword evidence="2" id="KW-0472">Membrane</keyword>
<dbReference type="Pfam" id="PF13413">
    <property type="entry name" value="HTH_25"/>
    <property type="match status" value="1"/>
</dbReference>
<protein>
    <submittedName>
        <fullName evidence="4">DUF4115 domain-containing protein</fullName>
    </submittedName>
</protein>
<gene>
    <name evidence="4" type="ORF">PQ456_09075</name>
</gene>
<accession>A0AAX3M838</accession>